<dbReference type="KEGG" id="lck:HN018_23900"/>
<evidence type="ECO:0000313" key="2">
    <source>
        <dbReference type="Proteomes" id="UP000500767"/>
    </source>
</evidence>
<keyword evidence="2" id="KW-1185">Reference proteome</keyword>
<accession>A0A6M8HXU7</accession>
<gene>
    <name evidence="1" type="ORF">HN018_23900</name>
</gene>
<proteinExistence type="predicted"/>
<protein>
    <submittedName>
        <fullName evidence="1">Uncharacterized protein</fullName>
    </submittedName>
</protein>
<sequence length="50" mass="5402">MNGRLPRAGAARCVPTSFEVLPDERRWVGTGDLRNVGGGLPPSDRLLVNQ</sequence>
<dbReference type="EMBL" id="CP053709">
    <property type="protein sequence ID" value="QKE93222.1"/>
    <property type="molecule type" value="Genomic_DNA"/>
</dbReference>
<evidence type="ECO:0000313" key="1">
    <source>
        <dbReference type="EMBL" id="QKE93222.1"/>
    </source>
</evidence>
<dbReference type="RefSeq" id="WP_171837357.1">
    <property type="nucleotide sequence ID" value="NZ_CP053709.1"/>
</dbReference>
<reference evidence="1 2" key="1">
    <citation type="journal article" date="2014" name="World J. Microbiol. Biotechnol.">
        <title>Biodiversity and physiological characteristics of Antarctic and Arctic lichens-associated bacteria.</title>
        <authorList>
            <person name="Lee Y.M."/>
            <person name="Kim E.H."/>
            <person name="Lee H.K."/>
            <person name="Hong S.G."/>
        </authorList>
    </citation>
    <scope>NUCLEOTIDE SEQUENCE [LARGE SCALE GENOMIC DNA]</scope>
    <source>
        <strain evidence="1 2">PAMC 26569</strain>
        <plasmid evidence="1">unnamed1</plasmid>
    </source>
</reference>
<dbReference type="AlphaFoldDB" id="A0A6M8HXU7"/>
<name>A0A6M8HXU7_9PROT</name>
<geneLocation type="plasmid" evidence="1 2">
    <name>unnamed1</name>
</geneLocation>
<keyword evidence="1" id="KW-0614">Plasmid</keyword>
<organism evidence="1 2">
    <name type="scientific">Lichenicola cladoniae</name>
    <dbReference type="NCBI Taxonomy" id="1484109"/>
    <lineage>
        <taxon>Bacteria</taxon>
        <taxon>Pseudomonadati</taxon>
        <taxon>Pseudomonadota</taxon>
        <taxon>Alphaproteobacteria</taxon>
        <taxon>Acetobacterales</taxon>
        <taxon>Acetobacteraceae</taxon>
        <taxon>Lichenicola</taxon>
    </lineage>
</organism>
<dbReference type="Proteomes" id="UP000500767">
    <property type="component" value="Plasmid unnamed1"/>
</dbReference>